<dbReference type="AlphaFoldDB" id="A0A6S6SDD2"/>
<accession>A0A6S6SDD2</accession>
<feature type="transmembrane region" description="Helical" evidence="1">
    <location>
        <begin position="75"/>
        <end position="108"/>
    </location>
</feature>
<organism evidence="2">
    <name type="scientific">uncultured Thiotrichaceae bacterium</name>
    <dbReference type="NCBI Taxonomy" id="298394"/>
    <lineage>
        <taxon>Bacteria</taxon>
        <taxon>Pseudomonadati</taxon>
        <taxon>Pseudomonadota</taxon>
        <taxon>Gammaproteobacteria</taxon>
        <taxon>Thiotrichales</taxon>
        <taxon>Thiotrichaceae</taxon>
        <taxon>environmental samples</taxon>
    </lineage>
</organism>
<dbReference type="EMBL" id="CACVAY010000030">
    <property type="protein sequence ID" value="CAA6806333.1"/>
    <property type="molecule type" value="Genomic_DNA"/>
</dbReference>
<evidence type="ECO:0000313" key="2">
    <source>
        <dbReference type="EMBL" id="CAA6806333.1"/>
    </source>
</evidence>
<gene>
    <name evidence="2" type="ORF">HELGO_WM12163</name>
</gene>
<feature type="transmembrane region" description="Helical" evidence="1">
    <location>
        <begin position="161"/>
        <end position="183"/>
    </location>
</feature>
<evidence type="ECO:0000256" key="1">
    <source>
        <dbReference type="SAM" id="Phobius"/>
    </source>
</evidence>
<sequence length="223" mass="23875">MFSELRKPFLVAAFITCILSLLLQVGSAFASTDEPPGLAILYLSLMEMLIIFSLGLMLLSLIIGPRVQGRLQGILTIVFSIFIISMAAVMIVKALAQLTMMISLLVAAPFGTIVYLGTYGSFDTAVSQGILGLLLVLKLALFALLIAAHQRFIQNKGLMRLLLISIGLILLTTFLHTIVPGILVSITDAVAALIVAILALIGAVIFLVFSIPPVLKALRLDRA</sequence>
<protein>
    <submittedName>
        <fullName evidence="2">Uncharacterized protein</fullName>
    </submittedName>
</protein>
<feature type="transmembrane region" description="Helical" evidence="1">
    <location>
        <begin position="40"/>
        <end position="63"/>
    </location>
</feature>
<reference evidence="2" key="1">
    <citation type="submission" date="2020-01" db="EMBL/GenBank/DDBJ databases">
        <authorList>
            <person name="Meier V. D."/>
            <person name="Meier V D."/>
        </authorList>
    </citation>
    <scope>NUCLEOTIDE SEQUENCE</scope>
    <source>
        <strain evidence="2">HLG_WM_MAG_07</strain>
    </source>
</reference>
<feature type="transmembrane region" description="Helical" evidence="1">
    <location>
        <begin position="128"/>
        <end position="149"/>
    </location>
</feature>
<keyword evidence="1" id="KW-1133">Transmembrane helix</keyword>
<keyword evidence="1" id="KW-0812">Transmembrane</keyword>
<name>A0A6S6SDD2_9GAMM</name>
<keyword evidence="1" id="KW-0472">Membrane</keyword>
<proteinExistence type="predicted"/>
<feature type="transmembrane region" description="Helical" evidence="1">
    <location>
        <begin position="189"/>
        <end position="215"/>
    </location>
</feature>